<protein>
    <submittedName>
        <fullName evidence="2">Uncharacterized protein</fullName>
    </submittedName>
</protein>
<evidence type="ECO:0000256" key="1">
    <source>
        <dbReference type="SAM" id="Phobius"/>
    </source>
</evidence>
<name>A0A224YG26_9ACAR</name>
<keyword evidence="1" id="KW-1133">Transmembrane helix</keyword>
<keyword evidence="1" id="KW-0812">Transmembrane</keyword>
<feature type="transmembrane region" description="Helical" evidence="1">
    <location>
        <begin position="35"/>
        <end position="55"/>
    </location>
</feature>
<dbReference type="AlphaFoldDB" id="A0A224YG26"/>
<reference evidence="2" key="1">
    <citation type="journal article" date="2017" name="Parasit. Vectors">
        <title>Sialotranscriptomics of Rhipicephalus zambeziensis reveals intricate expression profiles of secretory proteins and suggests tight temporal transcriptional regulation during blood-feeding.</title>
        <authorList>
            <person name="de Castro M.H."/>
            <person name="de Klerk D."/>
            <person name="Pienaar R."/>
            <person name="Rees D.J.G."/>
            <person name="Mans B.J."/>
        </authorList>
    </citation>
    <scope>NUCLEOTIDE SEQUENCE</scope>
    <source>
        <tissue evidence="2">Salivary glands</tissue>
    </source>
</reference>
<accession>A0A224YG26</accession>
<dbReference type="EMBL" id="GFPF01001606">
    <property type="protein sequence ID" value="MAA12752.1"/>
    <property type="molecule type" value="Transcribed_RNA"/>
</dbReference>
<proteinExistence type="predicted"/>
<organism evidence="2">
    <name type="scientific">Rhipicephalus zambeziensis</name>
    <dbReference type="NCBI Taxonomy" id="60191"/>
    <lineage>
        <taxon>Eukaryota</taxon>
        <taxon>Metazoa</taxon>
        <taxon>Ecdysozoa</taxon>
        <taxon>Arthropoda</taxon>
        <taxon>Chelicerata</taxon>
        <taxon>Arachnida</taxon>
        <taxon>Acari</taxon>
        <taxon>Parasitiformes</taxon>
        <taxon>Ixodida</taxon>
        <taxon>Ixodoidea</taxon>
        <taxon>Ixodidae</taxon>
        <taxon>Rhipicephalinae</taxon>
        <taxon>Rhipicephalus</taxon>
        <taxon>Rhipicephalus</taxon>
    </lineage>
</organism>
<keyword evidence="1" id="KW-0472">Membrane</keyword>
<sequence>MQKHAALLNWTCTSILFHVQQLAKAGKHKIFSKQSYWSCVGISLLCFFVANACSIHRATCSRSFSSRFVPMFNSLFCPFKHIVW</sequence>
<evidence type="ECO:0000313" key="2">
    <source>
        <dbReference type="EMBL" id="MAA12752.1"/>
    </source>
</evidence>